<evidence type="ECO:0000259" key="8">
    <source>
        <dbReference type="Pfam" id="PF00082"/>
    </source>
</evidence>
<dbReference type="Gene3D" id="3.40.50.200">
    <property type="entry name" value="Peptidase S8/S53 domain"/>
    <property type="match status" value="1"/>
</dbReference>
<keyword evidence="4 5" id="KW-0720">Serine protease</keyword>
<dbReference type="GO" id="GO:0006508">
    <property type="term" value="P:proteolysis"/>
    <property type="evidence" value="ECO:0007669"/>
    <property type="project" value="UniProtKB-KW"/>
</dbReference>
<dbReference type="FunFam" id="3.40.50.200:FF:000014">
    <property type="entry name" value="Proteinase K"/>
    <property type="match status" value="1"/>
</dbReference>
<dbReference type="Pfam" id="PF00082">
    <property type="entry name" value="Peptidase_S8"/>
    <property type="match status" value="1"/>
</dbReference>
<evidence type="ECO:0000256" key="5">
    <source>
        <dbReference type="PROSITE-ProRule" id="PRU01240"/>
    </source>
</evidence>
<dbReference type="Proteomes" id="UP001303373">
    <property type="component" value="Chromosome 5"/>
</dbReference>
<dbReference type="InterPro" id="IPR000209">
    <property type="entry name" value="Peptidase_S8/S53_dom"/>
</dbReference>
<dbReference type="PROSITE" id="PS00138">
    <property type="entry name" value="SUBTILASE_SER"/>
    <property type="match status" value="1"/>
</dbReference>
<dbReference type="PANTHER" id="PTHR43806">
    <property type="entry name" value="PEPTIDASE S8"/>
    <property type="match status" value="1"/>
</dbReference>
<dbReference type="GO" id="GO:0004252">
    <property type="term" value="F:serine-type endopeptidase activity"/>
    <property type="evidence" value="ECO:0007669"/>
    <property type="project" value="UniProtKB-UniRule"/>
</dbReference>
<feature type="active site" description="Charge relay system" evidence="5">
    <location>
        <position position="176"/>
    </location>
</feature>
<keyword evidence="3 5" id="KW-0378">Hydrolase</keyword>
<dbReference type="InterPro" id="IPR050131">
    <property type="entry name" value="Peptidase_S8_subtilisin-like"/>
</dbReference>
<organism evidence="9 10">
    <name type="scientific">Acrodontium crateriforme</name>
    <dbReference type="NCBI Taxonomy" id="150365"/>
    <lineage>
        <taxon>Eukaryota</taxon>
        <taxon>Fungi</taxon>
        <taxon>Dikarya</taxon>
        <taxon>Ascomycota</taxon>
        <taxon>Pezizomycotina</taxon>
        <taxon>Dothideomycetes</taxon>
        <taxon>Dothideomycetidae</taxon>
        <taxon>Mycosphaerellales</taxon>
        <taxon>Teratosphaeriaceae</taxon>
        <taxon>Acrodontium</taxon>
    </lineage>
</organism>
<dbReference type="InterPro" id="IPR037045">
    <property type="entry name" value="S8pro/Inhibitor_I9_sf"/>
</dbReference>
<name>A0AAQ3M3K1_9PEZI</name>
<comment type="similarity">
    <text evidence="1 5 6">Belongs to the peptidase S8 family.</text>
</comment>
<dbReference type="InterPro" id="IPR034193">
    <property type="entry name" value="PCSK9_ProteinaseK-like"/>
</dbReference>
<dbReference type="InterPro" id="IPR023827">
    <property type="entry name" value="Peptidase_S8_Asp-AS"/>
</dbReference>
<dbReference type="EMBL" id="CP138584">
    <property type="protein sequence ID" value="WPH01167.1"/>
    <property type="molecule type" value="Genomic_DNA"/>
</dbReference>
<evidence type="ECO:0000256" key="7">
    <source>
        <dbReference type="SAM" id="SignalP"/>
    </source>
</evidence>
<keyword evidence="10" id="KW-1185">Reference proteome</keyword>
<evidence type="ECO:0000313" key="10">
    <source>
        <dbReference type="Proteomes" id="UP001303373"/>
    </source>
</evidence>
<dbReference type="AlphaFoldDB" id="A0AAQ3M3K1"/>
<keyword evidence="2 5" id="KW-0645">Protease</keyword>
<dbReference type="SUPFAM" id="SSF54897">
    <property type="entry name" value="Protease propeptides/inhibitors"/>
    <property type="match status" value="1"/>
</dbReference>
<feature type="domain" description="Peptidase S8/S53" evidence="8">
    <location>
        <begin position="142"/>
        <end position="348"/>
    </location>
</feature>
<dbReference type="PANTHER" id="PTHR43806:SF58">
    <property type="entry name" value="ALKALINE PROTEASE 1-RELATED"/>
    <property type="match status" value="1"/>
</dbReference>
<accession>A0AAQ3M3K1</accession>
<feature type="active site" description="Charge relay system" evidence="5">
    <location>
        <position position="333"/>
    </location>
</feature>
<evidence type="ECO:0000313" key="9">
    <source>
        <dbReference type="EMBL" id="WPH01167.1"/>
    </source>
</evidence>
<dbReference type="SUPFAM" id="SSF52743">
    <property type="entry name" value="Subtilisin-like"/>
    <property type="match status" value="1"/>
</dbReference>
<dbReference type="InterPro" id="IPR015500">
    <property type="entry name" value="Peptidase_S8_subtilisin-rel"/>
</dbReference>
<protein>
    <submittedName>
        <fullName evidence="9">Subtilisin-like protein</fullName>
    </submittedName>
</protein>
<feature type="chain" id="PRO_5042872171" evidence="7">
    <location>
        <begin position="17"/>
        <end position="389"/>
    </location>
</feature>
<gene>
    <name evidence="9" type="ORF">R9X50_00400300</name>
</gene>
<dbReference type="GO" id="GO:0005576">
    <property type="term" value="C:extracellular region"/>
    <property type="evidence" value="ECO:0007669"/>
    <property type="project" value="UniProtKB-ARBA"/>
</dbReference>
<evidence type="ECO:0000256" key="2">
    <source>
        <dbReference type="ARBA" id="ARBA00022670"/>
    </source>
</evidence>
<evidence type="ECO:0000256" key="4">
    <source>
        <dbReference type="ARBA" id="ARBA00022825"/>
    </source>
</evidence>
<dbReference type="Gene3D" id="3.30.70.80">
    <property type="entry name" value="Peptidase S8 propeptide/proteinase inhibitor I9"/>
    <property type="match status" value="1"/>
</dbReference>
<evidence type="ECO:0000256" key="6">
    <source>
        <dbReference type="RuleBase" id="RU003355"/>
    </source>
</evidence>
<feature type="active site" description="Charge relay system" evidence="5">
    <location>
        <position position="144"/>
    </location>
</feature>
<dbReference type="InterPro" id="IPR036852">
    <property type="entry name" value="Peptidase_S8/S53_dom_sf"/>
</dbReference>
<dbReference type="PRINTS" id="PR00723">
    <property type="entry name" value="SUBTILISIN"/>
</dbReference>
<evidence type="ECO:0000256" key="1">
    <source>
        <dbReference type="ARBA" id="ARBA00011073"/>
    </source>
</evidence>
<keyword evidence="7" id="KW-0732">Signal</keyword>
<feature type="signal peptide" evidence="7">
    <location>
        <begin position="1"/>
        <end position="16"/>
    </location>
</feature>
<dbReference type="InterPro" id="IPR023828">
    <property type="entry name" value="Peptidase_S8_Ser-AS"/>
</dbReference>
<dbReference type="PROSITE" id="PS00136">
    <property type="entry name" value="SUBTILASE_ASP"/>
    <property type="match status" value="1"/>
</dbReference>
<sequence length="389" mass="40239">MRSFSAVLAILPVAFAAPILEARSGVELIPNQWIFKLRDDAHDNLLSTTMNTVVKSLGIEPLHVYNYGSFKGFTITGAESLIRALPFLTSVHAIEQDYKVNASTLTSQSGAPYGLGRISHQQKGSTTYVYDDSAGAGTYSYIIDTGIYTQHNDFEGRATFGANFAGDGLNADGNGHGTHVAGTTGSKTYGLAKKTNLIAVKVLNSNGQGSNSGVIAGIQYAVKDAKDKGRIGKAVANMSLGGAYSSMVNSAVAAAVQSGLFMAVAAGNDGVDAKNTSPASESSACTIGATDSNDNRASFSNYGSYVDVFAPGVGILSTWNRSPSDTNTISGTSMATPHITGLGAYLLGLEGPRSATALCQRIIDLSTKSVTVNAGSGSPNRLAYNGDGQ</sequence>
<reference evidence="9 10" key="1">
    <citation type="submission" date="2023-11" db="EMBL/GenBank/DDBJ databases">
        <title>An acidophilic fungus is an integral part of prey digestion in a carnivorous sundew plant.</title>
        <authorList>
            <person name="Tsai I.J."/>
        </authorList>
    </citation>
    <scope>NUCLEOTIDE SEQUENCE [LARGE SCALE GENOMIC DNA]</scope>
    <source>
        <strain evidence="9">169a</strain>
    </source>
</reference>
<dbReference type="PROSITE" id="PS51892">
    <property type="entry name" value="SUBTILASE"/>
    <property type="match status" value="1"/>
</dbReference>
<dbReference type="CDD" id="cd04077">
    <property type="entry name" value="Peptidases_S8_PCSK9_ProteinaseK_like"/>
    <property type="match status" value="1"/>
</dbReference>
<proteinExistence type="inferred from homology"/>
<evidence type="ECO:0000256" key="3">
    <source>
        <dbReference type="ARBA" id="ARBA00022801"/>
    </source>
</evidence>